<evidence type="ECO:0000313" key="2">
    <source>
        <dbReference type="Proteomes" id="UP001062165"/>
    </source>
</evidence>
<evidence type="ECO:0000313" key="1">
    <source>
        <dbReference type="EMBL" id="UXX79013.1"/>
    </source>
</evidence>
<dbReference type="PROSITE" id="PS51257">
    <property type="entry name" value="PROKAR_LIPOPROTEIN"/>
    <property type="match status" value="1"/>
</dbReference>
<dbReference type="RefSeq" id="WP_263050756.1">
    <property type="nucleotide sequence ID" value="NZ_CP106735.1"/>
</dbReference>
<organism evidence="1 2">
    <name type="scientific">Reichenbachiella carrageenanivorans</name>
    <dbReference type="NCBI Taxonomy" id="2979869"/>
    <lineage>
        <taxon>Bacteria</taxon>
        <taxon>Pseudomonadati</taxon>
        <taxon>Bacteroidota</taxon>
        <taxon>Cytophagia</taxon>
        <taxon>Cytophagales</taxon>
        <taxon>Reichenbachiellaceae</taxon>
        <taxon>Reichenbachiella</taxon>
    </lineage>
</organism>
<dbReference type="Proteomes" id="UP001062165">
    <property type="component" value="Chromosome"/>
</dbReference>
<dbReference type="EMBL" id="CP106735">
    <property type="protein sequence ID" value="UXX79013.1"/>
    <property type="molecule type" value="Genomic_DNA"/>
</dbReference>
<reference evidence="1" key="1">
    <citation type="submission" date="2022-10" db="EMBL/GenBank/DDBJ databases">
        <title>Comparative genomics and taxonomic characterization of three novel marine species of genus Reichenbachiella exhibiting antioxidant and polysaccharide degradation activities.</title>
        <authorList>
            <person name="Muhammad N."/>
            <person name="Lee Y.-J."/>
            <person name="Ko J."/>
            <person name="Kim S.-G."/>
        </authorList>
    </citation>
    <scope>NUCLEOTIDE SEQUENCE</scope>
    <source>
        <strain evidence="1">Wsw4-B4</strain>
    </source>
</reference>
<proteinExistence type="predicted"/>
<accession>A0ABY6CYR8</accession>
<sequence>MKLRFIILSLFLCTLASCEEDEPETNCYNCTRLIQTLNKDAILILTQEDQYELCNKTKEEITQFELDNRKDVTTSSGGKQEFFTNCFLIE</sequence>
<evidence type="ECO:0008006" key="3">
    <source>
        <dbReference type="Google" id="ProtNLM"/>
    </source>
</evidence>
<protein>
    <recommendedName>
        <fullName evidence="3">Lipoprotein</fullName>
    </recommendedName>
</protein>
<keyword evidence="2" id="KW-1185">Reference proteome</keyword>
<name>A0ABY6CYR8_9BACT</name>
<gene>
    <name evidence="1" type="ORF">N7E81_16790</name>
</gene>